<dbReference type="InterPro" id="IPR029058">
    <property type="entry name" value="AB_hydrolase_fold"/>
</dbReference>
<dbReference type="PANTHER" id="PTHR48070:SF7">
    <property type="entry name" value="SERINE HYDROLASE FSH DOMAIN-CONTAINING PROTEIN-RELATED"/>
    <property type="match status" value="1"/>
</dbReference>
<sequence>MSTAFFTRNFALTTVTEPIDRFQVRKMVPVTAAQHDPHGRRKARILCLHGKGTNGSVFASQTSSIRHKLRDECDFVFVDGLHMCDPYPGTDRFYNAPFYSWYENDSIESLLEAEAAVRDLLVQLGPFDGIMGFSQGGALAAFLCARDRVFASEKRSGLTFAILMCCGVPAGLAHMDLHETMTPDMIRLLRRSSEQGERRALVTSLDDVSDDSGSSSPELSAPWHALSVLKRTRSSDEILLDIPSAHIMGQHDSLLARSNELFNLCNPMTRHRYEHTAGHSLPRISAATTGIADALLATVRTASQHSFVPSYTLKWAHMDRTPLSGLNAQS</sequence>
<dbReference type="InterPro" id="IPR050593">
    <property type="entry name" value="LovG"/>
</dbReference>
<dbReference type="AlphaFoldDB" id="M9MGS7"/>
<name>M9MGS7_PSEA3</name>
<organism evidence="4 5">
    <name type="scientific">Pseudozyma antarctica (strain T-34)</name>
    <name type="common">Yeast</name>
    <name type="synonym">Candida antarctica</name>
    <dbReference type="NCBI Taxonomy" id="1151754"/>
    <lineage>
        <taxon>Eukaryota</taxon>
        <taxon>Fungi</taxon>
        <taxon>Dikarya</taxon>
        <taxon>Basidiomycota</taxon>
        <taxon>Ustilaginomycotina</taxon>
        <taxon>Ustilaginomycetes</taxon>
        <taxon>Ustilaginales</taxon>
        <taxon>Ustilaginaceae</taxon>
        <taxon>Moesziomyces</taxon>
    </lineage>
</organism>
<reference evidence="5" key="1">
    <citation type="journal article" date="2013" name="Genome Announc.">
        <title>Genome sequence of the basidiomycetous yeast Pseudozyma antarctica T-34, a producer of the glycolipid biosurfactants mannosylerythritol lipids.</title>
        <authorList>
            <person name="Morita T."/>
            <person name="Koike H."/>
            <person name="Koyama Y."/>
            <person name="Hagiwara H."/>
            <person name="Ito E."/>
            <person name="Fukuoka T."/>
            <person name="Imura T."/>
            <person name="Machida M."/>
            <person name="Kitamoto D."/>
        </authorList>
    </citation>
    <scope>NUCLEOTIDE SEQUENCE [LARGE SCALE GENOMIC DNA]</scope>
    <source>
        <strain evidence="5">T-34</strain>
    </source>
</reference>
<dbReference type="GO" id="GO:0019748">
    <property type="term" value="P:secondary metabolic process"/>
    <property type="evidence" value="ECO:0007669"/>
    <property type="project" value="TreeGrafter"/>
</dbReference>
<accession>M9MGS7</accession>
<protein>
    <submittedName>
        <fullName evidence="4">Phospholipase</fullName>
    </submittedName>
</protein>
<dbReference type="EMBL" id="DF196781">
    <property type="protein sequence ID" value="GAC75472.1"/>
    <property type="molecule type" value="Genomic_DNA"/>
</dbReference>
<dbReference type="GO" id="GO:0016787">
    <property type="term" value="F:hydrolase activity"/>
    <property type="evidence" value="ECO:0007669"/>
    <property type="project" value="UniProtKB-KW"/>
</dbReference>
<dbReference type="PANTHER" id="PTHR48070">
    <property type="entry name" value="ESTERASE OVCA2"/>
    <property type="match status" value="1"/>
</dbReference>
<gene>
    <name evidence="4" type="ORF">PANT_15c00095</name>
</gene>
<evidence type="ECO:0000259" key="3">
    <source>
        <dbReference type="Pfam" id="PF03959"/>
    </source>
</evidence>
<feature type="region of interest" description="Disordered" evidence="2">
    <location>
        <begin position="200"/>
        <end position="219"/>
    </location>
</feature>
<dbReference type="STRING" id="1151754.M9MGS7"/>
<proteinExistence type="predicted"/>
<dbReference type="Proteomes" id="UP000011976">
    <property type="component" value="Unassembled WGS sequence"/>
</dbReference>
<dbReference type="SUPFAM" id="SSF53474">
    <property type="entry name" value="alpha/beta-Hydrolases"/>
    <property type="match status" value="1"/>
</dbReference>
<feature type="domain" description="Serine hydrolase" evidence="3">
    <location>
        <begin position="41"/>
        <end position="285"/>
    </location>
</feature>
<dbReference type="GO" id="GO:0005737">
    <property type="term" value="C:cytoplasm"/>
    <property type="evidence" value="ECO:0007669"/>
    <property type="project" value="TreeGrafter"/>
</dbReference>
<dbReference type="Pfam" id="PF03959">
    <property type="entry name" value="FSH1"/>
    <property type="match status" value="1"/>
</dbReference>
<evidence type="ECO:0000313" key="4">
    <source>
        <dbReference type="EMBL" id="GAC75472.1"/>
    </source>
</evidence>
<evidence type="ECO:0000256" key="2">
    <source>
        <dbReference type="SAM" id="MobiDB-lite"/>
    </source>
</evidence>
<dbReference type="InterPro" id="IPR005645">
    <property type="entry name" value="FSH-like_dom"/>
</dbReference>
<evidence type="ECO:0000256" key="1">
    <source>
        <dbReference type="ARBA" id="ARBA00022801"/>
    </source>
</evidence>
<evidence type="ECO:0000313" key="5">
    <source>
        <dbReference type="Proteomes" id="UP000011976"/>
    </source>
</evidence>
<dbReference type="GO" id="GO:0005634">
    <property type="term" value="C:nucleus"/>
    <property type="evidence" value="ECO:0007669"/>
    <property type="project" value="TreeGrafter"/>
</dbReference>
<keyword evidence="1" id="KW-0378">Hydrolase</keyword>
<dbReference type="Gene3D" id="3.40.50.1820">
    <property type="entry name" value="alpha/beta hydrolase"/>
    <property type="match status" value="1"/>
</dbReference>